<reference evidence="2 3" key="1">
    <citation type="submission" date="2020-02" db="EMBL/GenBank/DDBJ databases">
        <authorList>
            <person name="Ma Q."/>
            <person name="Huang Y."/>
            <person name="Song X."/>
            <person name="Pei D."/>
        </authorList>
    </citation>
    <scope>NUCLEOTIDE SEQUENCE [LARGE SCALE GENOMIC DNA]</scope>
    <source>
        <strain evidence="2">Sxm20200214</strain>
        <tissue evidence="2">Leaf</tissue>
    </source>
</reference>
<feature type="compositionally biased region" description="Polar residues" evidence="1">
    <location>
        <begin position="29"/>
        <end position="38"/>
    </location>
</feature>
<feature type="region of interest" description="Disordered" evidence="1">
    <location>
        <begin position="1"/>
        <end position="38"/>
    </location>
</feature>
<evidence type="ECO:0000256" key="1">
    <source>
        <dbReference type="SAM" id="MobiDB-lite"/>
    </source>
</evidence>
<gene>
    <name evidence="2" type="ORF">Bca52824_039230</name>
</gene>
<accession>A0A8X7UWP9</accession>
<proteinExistence type="predicted"/>
<organism evidence="2 3">
    <name type="scientific">Brassica carinata</name>
    <name type="common">Ethiopian mustard</name>
    <name type="synonym">Abyssinian cabbage</name>
    <dbReference type="NCBI Taxonomy" id="52824"/>
    <lineage>
        <taxon>Eukaryota</taxon>
        <taxon>Viridiplantae</taxon>
        <taxon>Streptophyta</taxon>
        <taxon>Embryophyta</taxon>
        <taxon>Tracheophyta</taxon>
        <taxon>Spermatophyta</taxon>
        <taxon>Magnoliopsida</taxon>
        <taxon>eudicotyledons</taxon>
        <taxon>Gunneridae</taxon>
        <taxon>Pentapetalae</taxon>
        <taxon>rosids</taxon>
        <taxon>malvids</taxon>
        <taxon>Brassicales</taxon>
        <taxon>Brassicaceae</taxon>
        <taxon>Brassiceae</taxon>
        <taxon>Brassica</taxon>
    </lineage>
</organism>
<keyword evidence="3" id="KW-1185">Reference proteome</keyword>
<dbReference type="OrthoDB" id="1752136at2759"/>
<sequence>MKLSGVSDSGKTNGEAAVPSIPVKPVAQTGDSSGDVNSMKSKGVAAVSSSQIKPIGKIGASSGLNIGAWNAQTKVLIGLEMLLIDEEENVIQGFILYGRIKTYLRHMKAGATYRLNKFFGSKSKTIYRVAEPSVTISFSWNSVLSVLEDSSICFPEDRFRIHGYREFEAASDLRGDLYGSSDSIMLDEAEIVASRRVDLHVQTHDDPVLKLYLWDKAAFEFCEKFKAPEGTARCGVCHTKATKGSTTLMCTCRSSYDHNDQAVFIVLGEVLTGKKAAELVERYYQTRRFIVMVSNYNMTGKTQTLTVTKGSLKAPNQGNLGENVDEEPDNEKDDHADE</sequence>
<feature type="compositionally biased region" description="Polar residues" evidence="1">
    <location>
        <begin position="309"/>
        <end position="320"/>
    </location>
</feature>
<dbReference type="Proteomes" id="UP000886595">
    <property type="component" value="Unassembled WGS sequence"/>
</dbReference>
<comment type="caution">
    <text evidence="2">The sequence shown here is derived from an EMBL/GenBank/DDBJ whole genome shotgun (WGS) entry which is preliminary data.</text>
</comment>
<evidence type="ECO:0000313" key="2">
    <source>
        <dbReference type="EMBL" id="KAG2292561.1"/>
    </source>
</evidence>
<feature type="region of interest" description="Disordered" evidence="1">
    <location>
        <begin position="309"/>
        <end position="338"/>
    </location>
</feature>
<protein>
    <submittedName>
        <fullName evidence="2">Uncharacterized protein</fullName>
    </submittedName>
</protein>
<dbReference type="AlphaFoldDB" id="A0A8X7UWP9"/>
<dbReference type="EMBL" id="JAAMPC010000009">
    <property type="protein sequence ID" value="KAG2292561.1"/>
    <property type="molecule type" value="Genomic_DNA"/>
</dbReference>
<evidence type="ECO:0000313" key="3">
    <source>
        <dbReference type="Proteomes" id="UP000886595"/>
    </source>
</evidence>
<feature type="compositionally biased region" description="Polar residues" evidence="1">
    <location>
        <begin position="1"/>
        <end position="12"/>
    </location>
</feature>
<name>A0A8X7UWP9_BRACI</name>